<accession>A0AAD8E5M6</accession>
<evidence type="ECO:0000313" key="1">
    <source>
        <dbReference type="EMBL" id="KAJ9577437.1"/>
    </source>
</evidence>
<protein>
    <submittedName>
        <fullName evidence="1">Uncharacterized protein</fullName>
    </submittedName>
</protein>
<sequence>KNYMVNLGPWEELQEDSLEWDLHLLEYFNCARLELELARLEYLNCVRLARFLIRVRIRIIELELVFRLELARLAFRLELSNYRIRVLKLHK</sequence>
<comment type="caution">
    <text evidence="1">The sequence shown here is derived from an EMBL/GenBank/DDBJ whole genome shotgun (WGS) entry which is preliminary data.</text>
</comment>
<name>A0AAD8E5M6_DIPPU</name>
<organism evidence="1 2">
    <name type="scientific">Diploptera punctata</name>
    <name type="common">Pacific beetle cockroach</name>
    <dbReference type="NCBI Taxonomy" id="6984"/>
    <lineage>
        <taxon>Eukaryota</taxon>
        <taxon>Metazoa</taxon>
        <taxon>Ecdysozoa</taxon>
        <taxon>Arthropoda</taxon>
        <taxon>Hexapoda</taxon>
        <taxon>Insecta</taxon>
        <taxon>Pterygota</taxon>
        <taxon>Neoptera</taxon>
        <taxon>Polyneoptera</taxon>
        <taxon>Dictyoptera</taxon>
        <taxon>Blattodea</taxon>
        <taxon>Blaberoidea</taxon>
        <taxon>Blaberidae</taxon>
        <taxon>Diplopterinae</taxon>
        <taxon>Diploptera</taxon>
    </lineage>
</organism>
<reference evidence="1" key="1">
    <citation type="journal article" date="2023" name="IScience">
        <title>Live-bearing cockroach genome reveals convergent evolutionary mechanisms linked to viviparity in insects and beyond.</title>
        <authorList>
            <person name="Fouks B."/>
            <person name="Harrison M.C."/>
            <person name="Mikhailova A.A."/>
            <person name="Marchal E."/>
            <person name="English S."/>
            <person name="Carruthers M."/>
            <person name="Jennings E.C."/>
            <person name="Chiamaka E.L."/>
            <person name="Frigard R.A."/>
            <person name="Pippel M."/>
            <person name="Attardo G.M."/>
            <person name="Benoit J.B."/>
            <person name="Bornberg-Bauer E."/>
            <person name="Tobe S.S."/>
        </authorList>
    </citation>
    <scope>NUCLEOTIDE SEQUENCE</scope>
    <source>
        <strain evidence="1">Stay&amp;Tobe</strain>
    </source>
</reference>
<proteinExistence type="predicted"/>
<gene>
    <name evidence="1" type="ORF">L9F63_005938</name>
</gene>
<feature type="non-terminal residue" evidence="1">
    <location>
        <position position="1"/>
    </location>
</feature>
<reference evidence="1" key="2">
    <citation type="submission" date="2023-05" db="EMBL/GenBank/DDBJ databases">
        <authorList>
            <person name="Fouks B."/>
        </authorList>
    </citation>
    <scope>NUCLEOTIDE SEQUENCE</scope>
    <source>
        <strain evidence="1">Stay&amp;Tobe</strain>
        <tissue evidence="1">Testes</tissue>
    </source>
</reference>
<dbReference type="Proteomes" id="UP001233999">
    <property type="component" value="Unassembled WGS sequence"/>
</dbReference>
<dbReference type="AlphaFoldDB" id="A0AAD8E5M6"/>
<feature type="non-terminal residue" evidence="1">
    <location>
        <position position="91"/>
    </location>
</feature>
<dbReference type="EMBL" id="JASPKZ010009357">
    <property type="protein sequence ID" value="KAJ9577437.1"/>
    <property type="molecule type" value="Genomic_DNA"/>
</dbReference>
<evidence type="ECO:0000313" key="2">
    <source>
        <dbReference type="Proteomes" id="UP001233999"/>
    </source>
</evidence>
<keyword evidence="2" id="KW-1185">Reference proteome</keyword>